<dbReference type="AlphaFoldDB" id="A0AAX1SHD6"/>
<keyword evidence="2 5" id="KW-0057">Aromatic amino acid biosynthesis</keyword>
<dbReference type="PANTHER" id="PTHR43699:SF1">
    <property type="entry name" value="3-DEHYDROQUINATE DEHYDRATASE"/>
    <property type="match status" value="1"/>
</dbReference>
<evidence type="ECO:0000256" key="4">
    <source>
        <dbReference type="ARBA" id="ARBA00023270"/>
    </source>
</evidence>
<name>A0AAX1SHD6_9FIRM</name>
<dbReference type="InterPro" id="IPR013785">
    <property type="entry name" value="Aldolase_TIM"/>
</dbReference>
<feature type="binding site" evidence="5">
    <location>
        <begin position="46"/>
        <end position="48"/>
    </location>
    <ligand>
        <name>3-dehydroquinate</name>
        <dbReference type="ChEBI" id="CHEBI:32364"/>
    </ligand>
</feature>
<feature type="binding site" evidence="5">
    <location>
        <position position="82"/>
    </location>
    <ligand>
        <name>3-dehydroquinate</name>
        <dbReference type="ChEBI" id="CHEBI:32364"/>
    </ligand>
</feature>
<keyword evidence="3 5" id="KW-0456">Lyase</keyword>
<reference evidence="7 8" key="1">
    <citation type="journal article" date="2020" name="Cell Host Microbe">
        <title>Functional and Genomic Variation between Human-Derived Isolates of Lachnospiraceae Reveals Inter- and Intra-Species Diversity.</title>
        <authorList>
            <person name="Sorbara M.T."/>
            <person name="Littmann E.R."/>
            <person name="Fontana E."/>
            <person name="Moody T.U."/>
            <person name="Kohout C.E."/>
            <person name="Gjonbalaj M."/>
            <person name="Eaton V."/>
            <person name="Seok R."/>
            <person name="Leiner I.M."/>
            <person name="Pamer E.G."/>
        </authorList>
    </citation>
    <scope>NUCLEOTIDE SEQUENCE [LARGE SCALE GENOMIC DNA]</scope>
    <source>
        <strain evidence="7 8">MSK.1.17</strain>
    </source>
</reference>
<dbReference type="Proteomes" id="UP001299608">
    <property type="component" value="Unassembled WGS sequence"/>
</dbReference>
<accession>A0AAX1SHD6</accession>
<comment type="subunit">
    <text evidence="5">Homodimer.</text>
</comment>
<comment type="catalytic activity">
    <reaction evidence="1 5">
        <text>3-dehydroquinate = 3-dehydroshikimate + H2O</text>
        <dbReference type="Rhea" id="RHEA:21096"/>
        <dbReference type="ChEBI" id="CHEBI:15377"/>
        <dbReference type="ChEBI" id="CHEBI:16630"/>
        <dbReference type="ChEBI" id="CHEBI:32364"/>
        <dbReference type="EC" id="4.2.1.10"/>
    </reaction>
</comment>
<dbReference type="InterPro" id="IPR001381">
    <property type="entry name" value="DHquinase_I"/>
</dbReference>
<dbReference type="EMBL" id="JAKNGE010000013">
    <property type="protein sequence ID" value="MCG4746161.1"/>
    <property type="molecule type" value="Genomic_DNA"/>
</dbReference>
<reference evidence="7" key="2">
    <citation type="submission" date="2020-02" db="EMBL/GenBank/DDBJ databases">
        <authorList>
            <person name="Littmann E."/>
            <person name="Sorbara M."/>
        </authorList>
    </citation>
    <scope>NUCLEOTIDE SEQUENCE</scope>
    <source>
        <strain evidence="7">MSK.1.17</strain>
    </source>
</reference>
<comment type="similarity">
    <text evidence="5">Belongs to the type-I 3-dehydroquinase family.</text>
</comment>
<evidence type="ECO:0000313" key="8">
    <source>
        <dbReference type="Proteomes" id="UP000669239"/>
    </source>
</evidence>
<feature type="binding site" evidence="5">
    <location>
        <position position="235"/>
    </location>
    <ligand>
        <name>3-dehydroquinate</name>
        <dbReference type="ChEBI" id="CHEBI:32364"/>
    </ligand>
</feature>
<dbReference type="GO" id="GO:0009423">
    <property type="term" value="P:chorismate biosynthetic process"/>
    <property type="evidence" value="ECO:0007669"/>
    <property type="project" value="UniProtKB-UniRule"/>
</dbReference>
<dbReference type="GO" id="GO:0046279">
    <property type="term" value="P:3,4-dihydroxybenzoate biosynthetic process"/>
    <property type="evidence" value="ECO:0007669"/>
    <property type="project" value="UniProtKB-ARBA"/>
</dbReference>
<dbReference type="GO" id="GO:0008652">
    <property type="term" value="P:amino acid biosynthetic process"/>
    <property type="evidence" value="ECO:0007669"/>
    <property type="project" value="UniProtKB-KW"/>
</dbReference>
<evidence type="ECO:0000313" key="9">
    <source>
        <dbReference type="Proteomes" id="UP001299608"/>
    </source>
</evidence>
<sequence length="252" mass="27041">MNIVKIKDVILGEGIPKICAPLVESGFDSLIREAGRFTTLPVDVAEWRADWYTGILDPGTLDMVMPVLARTLGRIPLLFTFRTQGEGGNLPASAADYRTLLERAICSGSADLVDIELFSDDHTVRDLIKLAHANNVGVILSNHDFTATPDEKELLKRLERMDFLGADIAKIAVMPQSAGDVLTLLSATEKASRTLSCQVISMSMKGTGLISRLSGEVFGSCLTFGSAGGASAPGQIDVGELRGILETIHRNL</sequence>
<comment type="function">
    <text evidence="5">Involved in the third step of the chorismate pathway, which leads to the biosynthesis of aromatic amino acids. Catalyzes the cis-dehydration of 3-dehydroquinate (DHQ) and introduces the first double bond of the aromatic ring to yield 3-dehydroshikimate.</text>
</comment>
<dbReference type="GO" id="GO:0003855">
    <property type="term" value="F:3-dehydroquinate dehydratase activity"/>
    <property type="evidence" value="ECO:0007669"/>
    <property type="project" value="UniProtKB-UniRule"/>
</dbReference>
<reference evidence="6" key="3">
    <citation type="submission" date="2022-01" db="EMBL/GenBank/DDBJ databases">
        <title>Collection of gut derived symbiotic bacterial strains cultured from healthy donors.</title>
        <authorList>
            <person name="Lin H."/>
            <person name="Kohout C."/>
            <person name="Waligurski E."/>
            <person name="Pamer E.G."/>
        </authorList>
    </citation>
    <scope>NUCLEOTIDE SEQUENCE</scope>
    <source>
        <strain evidence="6">DFI.6.55</strain>
    </source>
</reference>
<evidence type="ECO:0000256" key="3">
    <source>
        <dbReference type="ARBA" id="ARBA00023239"/>
    </source>
</evidence>
<evidence type="ECO:0000313" key="7">
    <source>
        <dbReference type="EMBL" id="NSJ49284.1"/>
    </source>
</evidence>
<evidence type="ECO:0000256" key="2">
    <source>
        <dbReference type="ARBA" id="ARBA00023141"/>
    </source>
</evidence>
<protein>
    <recommendedName>
        <fullName evidence="5">3-dehydroquinate dehydratase</fullName>
        <shortName evidence="5">3-dehydroquinase</shortName>
        <ecNumber evidence="5">4.2.1.10</ecNumber>
    </recommendedName>
    <alternativeName>
        <fullName evidence="5">Type I DHQase</fullName>
    </alternativeName>
    <alternativeName>
        <fullName evidence="5">Type I dehydroquinase</fullName>
        <shortName evidence="5">DHQ1</shortName>
    </alternativeName>
</protein>
<keyword evidence="4 5" id="KW-0704">Schiff base</keyword>
<dbReference type="PANTHER" id="PTHR43699">
    <property type="entry name" value="3-DEHYDROQUINATE DEHYDRATASE"/>
    <property type="match status" value="1"/>
</dbReference>
<keyword evidence="8" id="KW-1185">Reference proteome</keyword>
<evidence type="ECO:0000256" key="5">
    <source>
        <dbReference type="HAMAP-Rule" id="MF_00214"/>
    </source>
</evidence>
<proteinExistence type="inferred from homology"/>
<feature type="binding site" evidence="5">
    <location>
        <position position="231"/>
    </location>
    <ligand>
        <name>3-dehydroquinate</name>
        <dbReference type="ChEBI" id="CHEBI:32364"/>
    </ligand>
</feature>
<organism evidence="6 9">
    <name type="scientific">Enterocloster aldenensis</name>
    <dbReference type="NCBI Taxonomy" id="358742"/>
    <lineage>
        <taxon>Bacteria</taxon>
        <taxon>Bacillati</taxon>
        <taxon>Bacillota</taxon>
        <taxon>Clostridia</taxon>
        <taxon>Lachnospirales</taxon>
        <taxon>Lachnospiraceae</taxon>
        <taxon>Enterocloster</taxon>
    </lineage>
</organism>
<dbReference type="Proteomes" id="UP000669239">
    <property type="component" value="Unassembled WGS sequence"/>
</dbReference>
<dbReference type="FunFam" id="3.20.20.70:FF:000047">
    <property type="entry name" value="3-dehydroquinate dehydratase"/>
    <property type="match status" value="1"/>
</dbReference>
<dbReference type="Pfam" id="PF01487">
    <property type="entry name" value="DHquinase_I"/>
    <property type="match status" value="1"/>
</dbReference>
<dbReference type="PROSITE" id="PS01028">
    <property type="entry name" value="DEHYDROQUINASE_I"/>
    <property type="match status" value="1"/>
</dbReference>
<feature type="binding site" evidence="5">
    <location>
        <position position="212"/>
    </location>
    <ligand>
        <name>3-dehydroquinate</name>
        <dbReference type="ChEBI" id="CHEBI:32364"/>
    </ligand>
</feature>
<keyword evidence="5" id="KW-0028">Amino-acid biosynthesis</keyword>
<comment type="caution">
    <text evidence="6">The sequence shown here is derived from an EMBL/GenBank/DDBJ whole genome shotgun (WGS) entry which is preliminary data.</text>
</comment>
<dbReference type="InterPro" id="IPR018508">
    <property type="entry name" value="3-dehydroquinate_DH_AS"/>
</dbReference>
<dbReference type="RefSeq" id="WP_117560343.1">
    <property type="nucleotide sequence ID" value="NZ_JAAITT010000014.1"/>
</dbReference>
<dbReference type="CDD" id="cd00502">
    <property type="entry name" value="DHQase_I"/>
    <property type="match status" value="1"/>
</dbReference>
<dbReference type="InterPro" id="IPR050146">
    <property type="entry name" value="Type-I_3-dehydroquinase"/>
</dbReference>
<comment type="pathway">
    <text evidence="5">Metabolic intermediate biosynthesis; chorismate biosynthesis; chorismate from D-erythrose 4-phosphate and phosphoenolpyruvate: step 3/7.</text>
</comment>
<dbReference type="EC" id="4.2.1.10" evidence="5"/>
<evidence type="ECO:0000256" key="1">
    <source>
        <dbReference type="ARBA" id="ARBA00001864"/>
    </source>
</evidence>
<feature type="active site" description="Proton donor/acceptor" evidence="5">
    <location>
        <position position="143"/>
    </location>
</feature>
<evidence type="ECO:0000313" key="6">
    <source>
        <dbReference type="EMBL" id="MCG4746161.1"/>
    </source>
</evidence>
<dbReference type="Gene3D" id="3.20.20.70">
    <property type="entry name" value="Aldolase class I"/>
    <property type="match status" value="1"/>
</dbReference>
<dbReference type="NCBIfam" id="TIGR01093">
    <property type="entry name" value="aroD"/>
    <property type="match status" value="1"/>
</dbReference>
<dbReference type="EMBL" id="JAAITT010000014">
    <property type="protein sequence ID" value="NSJ49284.1"/>
    <property type="molecule type" value="Genomic_DNA"/>
</dbReference>
<dbReference type="SUPFAM" id="SSF51569">
    <property type="entry name" value="Aldolase"/>
    <property type="match status" value="1"/>
</dbReference>
<feature type="active site" description="Schiff-base intermediate with substrate" evidence="5">
    <location>
        <position position="170"/>
    </location>
</feature>
<dbReference type="HAMAP" id="MF_00214">
    <property type="entry name" value="AroD"/>
    <property type="match status" value="1"/>
</dbReference>
<gene>
    <name evidence="5 6" type="primary">aroD</name>
    <name evidence="7" type="ORF">G5B36_11285</name>
    <name evidence="6" type="ORF">L0N08_12110</name>
</gene>
<dbReference type="GO" id="GO:0009073">
    <property type="term" value="P:aromatic amino acid family biosynthetic process"/>
    <property type="evidence" value="ECO:0007669"/>
    <property type="project" value="UniProtKB-KW"/>
</dbReference>
<comment type="caution">
    <text evidence="5">Lacks conserved residue(s) required for the propagation of feature annotation.</text>
</comment>